<dbReference type="PANTHER" id="PTHR30055">
    <property type="entry name" value="HTH-TYPE TRANSCRIPTIONAL REGULATOR RUTR"/>
    <property type="match status" value="1"/>
</dbReference>
<comment type="caution">
    <text evidence="6">The sequence shown here is derived from an EMBL/GenBank/DDBJ whole genome shotgun (WGS) entry which is preliminary data.</text>
</comment>
<evidence type="ECO:0000259" key="5">
    <source>
        <dbReference type="PROSITE" id="PS50977"/>
    </source>
</evidence>
<dbReference type="Proteomes" id="UP000317303">
    <property type="component" value="Unassembled WGS sequence"/>
</dbReference>
<dbReference type="Pfam" id="PF00440">
    <property type="entry name" value="TetR_N"/>
    <property type="match status" value="1"/>
</dbReference>
<sequence length="196" mass="21351">MTHEVRRARIIDATIECLSRDGWHGTTLSAVAREAGISRGLISYHFAGRDDLHSAVLESVAATVFGAGAAEVEERIAAAPTAGEKLQAYIEGNLRFIDSHRREMAALAELMPNLRRSDGTPRYDDASEEPIIAGTAAVFEYGASTGEFRVVDTRMTAYMLRRCIDGAASKIVADPDFDLDAYARELTDLFLKGVRA</sequence>
<name>A0A660C6U8_9PSEU</name>
<evidence type="ECO:0000313" key="6">
    <source>
        <dbReference type="EMBL" id="TWH19248.1"/>
    </source>
</evidence>
<keyword evidence="1" id="KW-0805">Transcription regulation</keyword>
<evidence type="ECO:0000256" key="3">
    <source>
        <dbReference type="ARBA" id="ARBA00023163"/>
    </source>
</evidence>
<dbReference type="InterPro" id="IPR001647">
    <property type="entry name" value="HTH_TetR"/>
</dbReference>
<protein>
    <submittedName>
        <fullName evidence="6">TetR family transcriptional regulator</fullName>
    </submittedName>
</protein>
<keyword evidence="7" id="KW-1185">Reference proteome</keyword>
<dbReference type="InterPro" id="IPR050109">
    <property type="entry name" value="HTH-type_TetR-like_transc_reg"/>
</dbReference>
<accession>A0A660C6U8</accession>
<proteinExistence type="predicted"/>
<dbReference type="SUPFAM" id="SSF48498">
    <property type="entry name" value="Tetracyclin repressor-like, C-terminal domain"/>
    <property type="match status" value="1"/>
</dbReference>
<dbReference type="AlphaFoldDB" id="A0A660C6U8"/>
<dbReference type="GO" id="GO:0003700">
    <property type="term" value="F:DNA-binding transcription factor activity"/>
    <property type="evidence" value="ECO:0007669"/>
    <property type="project" value="TreeGrafter"/>
</dbReference>
<feature type="DNA-binding region" description="H-T-H motif" evidence="4">
    <location>
        <begin position="27"/>
        <end position="46"/>
    </location>
</feature>
<dbReference type="PROSITE" id="PS50977">
    <property type="entry name" value="HTH_TETR_2"/>
    <property type="match status" value="1"/>
</dbReference>
<dbReference type="PRINTS" id="PR00455">
    <property type="entry name" value="HTHTETR"/>
</dbReference>
<keyword evidence="2 4" id="KW-0238">DNA-binding</keyword>
<dbReference type="Gene3D" id="1.10.357.10">
    <property type="entry name" value="Tetracycline Repressor, domain 2"/>
    <property type="match status" value="1"/>
</dbReference>
<evidence type="ECO:0000256" key="4">
    <source>
        <dbReference type="PROSITE-ProRule" id="PRU00335"/>
    </source>
</evidence>
<dbReference type="GO" id="GO:0000976">
    <property type="term" value="F:transcription cis-regulatory region binding"/>
    <property type="evidence" value="ECO:0007669"/>
    <property type="project" value="TreeGrafter"/>
</dbReference>
<evidence type="ECO:0000256" key="1">
    <source>
        <dbReference type="ARBA" id="ARBA00023015"/>
    </source>
</evidence>
<dbReference type="EMBL" id="VLJV01000001">
    <property type="protein sequence ID" value="TWH19248.1"/>
    <property type="molecule type" value="Genomic_DNA"/>
</dbReference>
<evidence type="ECO:0000313" key="7">
    <source>
        <dbReference type="Proteomes" id="UP000317303"/>
    </source>
</evidence>
<organism evidence="6 7">
    <name type="scientific">Prauserella rugosa</name>
    <dbReference type="NCBI Taxonomy" id="43354"/>
    <lineage>
        <taxon>Bacteria</taxon>
        <taxon>Bacillati</taxon>
        <taxon>Actinomycetota</taxon>
        <taxon>Actinomycetes</taxon>
        <taxon>Pseudonocardiales</taxon>
        <taxon>Pseudonocardiaceae</taxon>
        <taxon>Prauserella</taxon>
    </lineage>
</organism>
<keyword evidence="3" id="KW-0804">Transcription</keyword>
<dbReference type="PANTHER" id="PTHR30055:SF234">
    <property type="entry name" value="HTH-TYPE TRANSCRIPTIONAL REGULATOR BETI"/>
    <property type="match status" value="1"/>
</dbReference>
<reference evidence="6 7" key="1">
    <citation type="submission" date="2019-07" db="EMBL/GenBank/DDBJ databases">
        <title>R&amp;d 2014.</title>
        <authorList>
            <person name="Klenk H.-P."/>
        </authorList>
    </citation>
    <scope>NUCLEOTIDE SEQUENCE [LARGE SCALE GENOMIC DNA]</scope>
    <source>
        <strain evidence="6 7">DSM 43194</strain>
    </source>
</reference>
<dbReference type="SUPFAM" id="SSF46689">
    <property type="entry name" value="Homeodomain-like"/>
    <property type="match status" value="1"/>
</dbReference>
<evidence type="ECO:0000256" key="2">
    <source>
        <dbReference type="ARBA" id="ARBA00023125"/>
    </source>
</evidence>
<dbReference type="InterPro" id="IPR036271">
    <property type="entry name" value="Tet_transcr_reg_TetR-rel_C_sf"/>
</dbReference>
<gene>
    <name evidence="6" type="ORF">JD82_01071</name>
</gene>
<dbReference type="InterPro" id="IPR009057">
    <property type="entry name" value="Homeodomain-like_sf"/>
</dbReference>
<feature type="domain" description="HTH tetR-type" evidence="5">
    <location>
        <begin position="4"/>
        <end position="64"/>
    </location>
</feature>